<evidence type="ECO:0000313" key="2">
    <source>
        <dbReference type="Proteomes" id="UP001628078"/>
    </source>
</evidence>
<accession>A0ABQ5JN39</accession>
<evidence type="ECO:0008006" key="3">
    <source>
        <dbReference type="Google" id="ProtNLM"/>
    </source>
</evidence>
<name>A0ABQ5JN39_9LACO</name>
<dbReference type="Proteomes" id="UP001628078">
    <property type="component" value="Unassembled WGS sequence"/>
</dbReference>
<dbReference type="EMBL" id="BQXO01000002">
    <property type="protein sequence ID" value="GKT05400.1"/>
    <property type="molecule type" value="Genomic_DNA"/>
</dbReference>
<organism evidence="1 2">
    <name type="scientific">Furfurilactobacillus curtus</name>
    <dbReference type="NCBI Taxonomy" id="1746200"/>
    <lineage>
        <taxon>Bacteria</taxon>
        <taxon>Bacillati</taxon>
        <taxon>Bacillota</taxon>
        <taxon>Bacilli</taxon>
        <taxon>Lactobacillales</taxon>
        <taxon>Lactobacillaceae</taxon>
        <taxon>Furfurilactobacillus</taxon>
    </lineage>
</organism>
<reference evidence="1 2" key="1">
    <citation type="submission" date="2022-03" db="EMBL/GenBank/DDBJ databases">
        <title>Draft genome sequence of Furfurilactobacillus curtus JCM 31185.</title>
        <authorList>
            <person name="Suzuki S."/>
            <person name="Endo A."/>
            <person name="Kajikawa A."/>
        </authorList>
    </citation>
    <scope>NUCLEOTIDE SEQUENCE [LARGE SCALE GENOMIC DNA]</scope>
    <source>
        <strain evidence="1 2">JCM 31185</strain>
    </source>
</reference>
<proteinExistence type="predicted"/>
<comment type="caution">
    <text evidence="1">The sequence shown here is derived from an EMBL/GenBank/DDBJ whole genome shotgun (WGS) entry which is preliminary data.</text>
</comment>
<keyword evidence="2" id="KW-1185">Reference proteome</keyword>
<gene>
    <name evidence="1" type="ORF">JCM31185_06890</name>
</gene>
<sequence>MKDELNDLTAKGFFGEESRQLLEKQSTESLPQSLYSSVVSIYSSSSNVKELNNYTEVFSKLFKEAAMKTDPNTVYELIGALVNGTKKYPELENKVAYTRFMEENQILKNGIRKGDKTDTGRLSLGSRVLTTYVSGFELSMKIFTFIYAMMLEMNQQEYDLLEISSLSTSQKLNGCRQLDQKSDYILLTEGWNDILRNAENHGDMRFDLGKGLFTGQNRHSYRVHGKKIVKVDPITISPEEMMGVILPKVACFIQGYISAGNLLSLSMSDELLFEQAKRFIIRKTN</sequence>
<evidence type="ECO:0000313" key="1">
    <source>
        <dbReference type="EMBL" id="GKT05400.1"/>
    </source>
</evidence>
<dbReference type="RefSeq" id="WP_407882657.1">
    <property type="nucleotide sequence ID" value="NZ_BQXO01000002.1"/>
</dbReference>
<protein>
    <recommendedName>
        <fullName evidence="3">WYL domain-containing protein</fullName>
    </recommendedName>
</protein>